<feature type="transmembrane region" description="Helical" evidence="4">
    <location>
        <begin position="348"/>
        <end position="371"/>
    </location>
</feature>
<dbReference type="STRING" id="83767.SAMN05660652_02883"/>
<dbReference type="EMBL" id="FNCY01000013">
    <property type="protein sequence ID" value="SDI11959.1"/>
    <property type="molecule type" value="Genomic_DNA"/>
</dbReference>
<sequence>MSSKRGLHYSWVIVATGVFVLFATIALGRFSYTAILPGMKAGLALGYDQMGLIGTANFVGYLIAVWAFPSVIHRLEARCTIALGLLLVGGSLVGMSFCGGFPSAVVVYVPAGMGTAFGQIGMMTVIQRWYRSEQRGKASGLVTCGNGLGIVFVGAVIPWFNQVNGSDGWRHAWLVFGLVALAVMLLAAAFLRSSPADVGLEPIGKAGDGAPLAAQVQGFDKDLLLRFGAVYLIFGATHMIYGTFIVSSMVSDHGLSVQTAGFYWSSVGILSLVSGIGFGALSDVIGRRYGLAVIFVVHSLAYFLAGIEAGSVALIGSIVLFGISMFAVPAVMAAAIGDYFGVVGAARAFSLISLFYGAGQTLGPAIAGVIAGSRGSFSSTYLLSSMLTLVAAVYSAKLPPPPVSGRGVAARR</sequence>
<dbReference type="PANTHER" id="PTHR23537:SF1">
    <property type="entry name" value="SUGAR TRANSPORTER"/>
    <property type="match status" value="1"/>
</dbReference>
<dbReference type="Pfam" id="PF06779">
    <property type="entry name" value="MFS_4"/>
    <property type="match status" value="1"/>
</dbReference>
<dbReference type="RefSeq" id="WP_091938603.1">
    <property type="nucleotide sequence ID" value="NZ_FNCY01000013.1"/>
</dbReference>
<keyword evidence="7" id="KW-1185">Reference proteome</keyword>
<feature type="transmembrane region" description="Helical" evidence="4">
    <location>
        <begin position="50"/>
        <end position="68"/>
    </location>
</feature>
<reference evidence="6 7" key="1">
    <citation type="submission" date="2016-10" db="EMBL/GenBank/DDBJ databases">
        <authorList>
            <person name="de Groot N.N."/>
        </authorList>
    </citation>
    <scope>NUCLEOTIDE SEQUENCE [LARGE SCALE GENOMIC DNA]</scope>
    <source>
        <strain evidence="6 7">DSM 5885</strain>
    </source>
</reference>
<dbReference type="AlphaFoldDB" id="A0A1G8HZ51"/>
<evidence type="ECO:0000256" key="3">
    <source>
        <dbReference type="ARBA" id="ARBA00023136"/>
    </source>
</evidence>
<dbReference type="SUPFAM" id="SSF103473">
    <property type="entry name" value="MFS general substrate transporter"/>
    <property type="match status" value="1"/>
</dbReference>
<keyword evidence="3 4" id="KW-0472">Membrane</keyword>
<evidence type="ECO:0000256" key="1">
    <source>
        <dbReference type="ARBA" id="ARBA00022692"/>
    </source>
</evidence>
<feature type="transmembrane region" description="Helical" evidence="4">
    <location>
        <begin position="172"/>
        <end position="191"/>
    </location>
</feature>
<protein>
    <submittedName>
        <fullName evidence="6">Sugar phosphate permease</fullName>
    </submittedName>
</protein>
<feature type="transmembrane region" description="Helical" evidence="4">
    <location>
        <begin position="138"/>
        <end position="160"/>
    </location>
</feature>
<dbReference type="InterPro" id="IPR036259">
    <property type="entry name" value="MFS_trans_sf"/>
</dbReference>
<evidence type="ECO:0000256" key="4">
    <source>
        <dbReference type="SAM" id="Phobius"/>
    </source>
</evidence>
<evidence type="ECO:0000256" key="2">
    <source>
        <dbReference type="ARBA" id="ARBA00022989"/>
    </source>
</evidence>
<dbReference type="Proteomes" id="UP000198607">
    <property type="component" value="Unassembled WGS sequence"/>
</dbReference>
<dbReference type="InterPro" id="IPR010645">
    <property type="entry name" value="MFS_4"/>
</dbReference>
<keyword evidence="2 4" id="KW-1133">Transmembrane helix</keyword>
<dbReference type="Gene3D" id="1.20.1250.20">
    <property type="entry name" value="MFS general substrate transporter like domains"/>
    <property type="match status" value="2"/>
</dbReference>
<feature type="transmembrane region" description="Helical" evidence="4">
    <location>
        <begin position="108"/>
        <end position="126"/>
    </location>
</feature>
<dbReference type="GO" id="GO:0022857">
    <property type="term" value="F:transmembrane transporter activity"/>
    <property type="evidence" value="ECO:0007669"/>
    <property type="project" value="InterPro"/>
</dbReference>
<feature type="transmembrane region" description="Helical" evidence="4">
    <location>
        <begin position="229"/>
        <end position="250"/>
    </location>
</feature>
<feature type="transmembrane region" description="Helical" evidence="4">
    <location>
        <begin position="80"/>
        <end position="102"/>
    </location>
</feature>
<feature type="transmembrane region" description="Helical" evidence="4">
    <location>
        <begin position="313"/>
        <end position="336"/>
    </location>
</feature>
<evidence type="ECO:0000313" key="7">
    <source>
        <dbReference type="Proteomes" id="UP000198607"/>
    </source>
</evidence>
<proteinExistence type="predicted"/>
<evidence type="ECO:0000313" key="6">
    <source>
        <dbReference type="EMBL" id="SDI11959.1"/>
    </source>
</evidence>
<dbReference type="InterPro" id="IPR020846">
    <property type="entry name" value="MFS_dom"/>
</dbReference>
<feature type="domain" description="Major facilitator superfamily (MFS) profile" evidence="5">
    <location>
        <begin position="10"/>
        <end position="403"/>
    </location>
</feature>
<feature type="transmembrane region" description="Helical" evidence="4">
    <location>
        <begin position="7"/>
        <end position="30"/>
    </location>
</feature>
<name>A0A1G8HZ51_9RHOO</name>
<feature type="transmembrane region" description="Helical" evidence="4">
    <location>
        <begin position="262"/>
        <end position="282"/>
    </location>
</feature>
<gene>
    <name evidence="6" type="ORF">SAMN05660652_02883</name>
</gene>
<evidence type="ECO:0000259" key="5">
    <source>
        <dbReference type="PROSITE" id="PS50850"/>
    </source>
</evidence>
<feature type="transmembrane region" description="Helical" evidence="4">
    <location>
        <begin position="289"/>
        <end position="307"/>
    </location>
</feature>
<dbReference type="PANTHER" id="PTHR23537">
    <property type="match status" value="1"/>
</dbReference>
<dbReference type="OrthoDB" id="9797953at2"/>
<dbReference type="GO" id="GO:0005886">
    <property type="term" value="C:plasma membrane"/>
    <property type="evidence" value="ECO:0007669"/>
    <property type="project" value="TreeGrafter"/>
</dbReference>
<accession>A0A1G8HZ51</accession>
<keyword evidence="1 4" id="KW-0812">Transmembrane</keyword>
<organism evidence="6 7">
    <name type="scientific">Propionivibrio dicarboxylicus</name>
    <dbReference type="NCBI Taxonomy" id="83767"/>
    <lineage>
        <taxon>Bacteria</taxon>
        <taxon>Pseudomonadati</taxon>
        <taxon>Pseudomonadota</taxon>
        <taxon>Betaproteobacteria</taxon>
        <taxon>Rhodocyclales</taxon>
        <taxon>Rhodocyclaceae</taxon>
        <taxon>Propionivibrio</taxon>
    </lineage>
</organism>
<dbReference type="PROSITE" id="PS50850">
    <property type="entry name" value="MFS"/>
    <property type="match status" value="1"/>
</dbReference>